<keyword evidence="9 10" id="KW-0066">ATP synthesis</keyword>
<sequence length="148" mass="15928">MFVLEKQGVPVENKRTESFLFELVSPEKLIFSEKVMSVVLPSVSGYLTIMANHAPLVVSLVPGVIRVMSSSEEKIFALLGGVADITSSGCSLLAETAVAVNHLSLQDLEQRMAEVRVMVEENASGGTHHKVVEVFQKLISMDGASVLA</sequence>
<dbReference type="EMBL" id="AHPK01000014">
    <property type="protein sequence ID" value="KEC54948.1"/>
    <property type="molecule type" value="Genomic_DNA"/>
</dbReference>
<dbReference type="AlphaFoldDB" id="E6YNG8"/>
<dbReference type="PANTHER" id="PTHR13822:SF10">
    <property type="entry name" value="ATP SYNTHASE EPSILON CHAIN, CHLOROPLASTIC"/>
    <property type="match status" value="1"/>
</dbReference>
<dbReference type="EMBL" id="FN645467">
    <property type="protein sequence ID" value="CBI78406.1"/>
    <property type="molecule type" value="Genomic_DNA"/>
</dbReference>
<evidence type="ECO:0000256" key="6">
    <source>
        <dbReference type="ARBA" id="ARBA00023065"/>
    </source>
</evidence>
<evidence type="ECO:0000256" key="2">
    <source>
        <dbReference type="ARBA" id="ARBA00004184"/>
    </source>
</evidence>
<reference evidence="14 15" key="2">
    <citation type="submission" date="2012-04" db="EMBL/GenBank/DDBJ databases">
        <title>The Genome Sequence of Bartonella rochalimae BMGH.</title>
        <authorList>
            <consortium name="The Broad Institute Genome Sequencing Platform"/>
            <consortium name="The Broad Institute Genome Sequencing Center for Infectious Disease"/>
            <person name="Feldgarden M."/>
            <person name="Kirby J."/>
            <person name="Kosoy M."/>
            <person name="Birtles R."/>
            <person name="Probert W.S."/>
            <person name="Chiaraviglio L."/>
            <person name="Walker B."/>
            <person name="Young S.K."/>
            <person name="Zeng Q."/>
            <person name="Gargeya S."/>
            <person name="Fitzgerald M."/>
            <person name="Haas B."/>
            <person name="Abouelleil A."/>
            <person name="Alvarado L."/>
            <person name="Arachchi H.M."/>
            <person name="Berlin A.M."/>
            <person name="Chapman S.B."/>
            <person name="Goldberg J."/>
            <person name="Griggs A."/>
            <person name="Gujja S."/>
            <person name="Hansen M."/>
            <person name="Howarth C."/>
            <person name="Imamovic A."/>
            <person name="Larimer J."/>
            <person name="McCowen C."/>
            <person name="Montmayeur A."/>
            <person name="Murphy C."/>
            <person name="Neiman D."/>
            <person name="Pearson M."/>
            <person name="Priest M."/>
            <person name="Roberts A."/>
            <person name="Saif S."/>
            <person name="Shea T."/>
            <person name="Sisk P."/>
            <person name="Sykes S."/>
            <person name="Wortman J."/>
            <person name="Nusbaum C."/>
            <person name="Birren B."/>
        </authorList>
    </citation>
    <scope>NUCLEOTIDE SEQUENCE [LARGE SCALE GENOMIC DNA]</scope>
    <source>
        <strain evidence="14 15">ATCC BAA-1498</strain>
    </source>
</reference>
<gene>
    <name evidence="10 13" type="primary">atpC</name>
    <name evidence="13" type="ORF">BARRO_130050</name>
    <name evidence="14" type="ORF">O99_00846</name>
</gene>
<dbReference type="GO" id="GO:0046933">
    <property type="term" value="F:proton-transporting ATP synthase activity, rotational mechanism"/>
    <property type="evidence" value="ECO:0007669"/>
    <property type="project" value="UniProtKB-UniRule"/>
</dbReference>
<evidence type="ECO:0000256" key="7">
    <source>
        <dbReference type="ARBA" id="ARBA00023136"/>
    </source>
</evidence>
<comment type="function">
    <text evidence="1 10">Produces ATP from ADP in the presence of a proton gradient across the membrane.</text>
</comment>
<protein>
    <recommendedName>
        <fullName evidence="10">ATP synthase epsilon chain</fullName>
    </recommendedName>
    <alternativeName>
        <fullName evidence="10">ATP synthase F1 sector epsilon subunit</fullName>
    </alternativeName>
    <alternativeName>
        <fullName evidence="10">F-ATPase epsilon subunit</fullName>
    </alternativeName>
</protein>
<evidence type="ECO:0000256" key="4">
    <source>
        <dbReference type="ARBA" id="ARBA00022448"/>
    </source>
</evidence>
<dbReference type="GO" id="GO:0012505">
    <property type="term" value="C:endomembrane system"/>
    <property type="evidence" value="ECO:0007669"/>
    <property type="project" value="UniProtKB-SubCell"/>
</dbReference>
<dbReference type="InterPro" id="IPR020546">
    <property type="entry name" value="ATP_synth_F1_dsu/esu_N"/>
</dbReference>
<comment type="subcellular location">
    <subcellularLocation>
        <location evidence="10">Cell membrane</location>
        <topology evidence="10">Peripheral membrane protein</topology>
    </subcellularLocation>
    <subcellularLocation>
        <location evidence="2">Endomembrane system</location>
        <topology evidence="2">Peripheral membrane protein</topology>
    </subcellularLocation>
</comment>
<dbReference type="GO" id="GO:0005524">
    <property type="term" value="F:ATP binding"/>
    <property type="evidence" value="ECO:0007669"/>
    <property type="project" value="UniProtKB-UniRule"/>
</dbReference>
<keyword evidence="8 10" id="KW-0139">CF(1)</keyword>
<dbReference type="HOGENOM" id="CLU_084338_2_1_5"/>
<dbReference type="Pfam" id="PF02823">
    <property type="entry name" value="ATP-synt_DE_N"/>
    <property type="match status" value="1"/>
</dbReference>
<dbReference type="RefSeq" id="WP_051668858.1">
    <property type="nucleotide sequence ID" value="NZ_KL407337.1"/>
</dbReference>
<accession>E6YNG8</accession>
<dbReference type="Proteomes" id="UP000027336">
    <property type="component" value="Unassembled WGS sequence"/>
</dbReference>
<dbReference type="GO" id="GO:0045259">
    <property type="term" value="C:proton-transporting ATP synthase complex"/>
    <property type="evidence" value="ECO:0007669"/>
    <property type="project" value="UniProtKB-KW"/>
</dbReference>
<feature type="domain" description="ATP synthase F1 complex delta/epsilon subunit N-terminal" evidence="12">
    <location>
        <begin position="21"/>
        <end position="97"/>
    </location>
</feature>
<dbReference type="eggNOG" id="COG0355">
    <property type="taxonomic scope" value="Bacteria"/>
</dbReference>
<evidence type="ECO:0000313" key="15">
    <source>
        <dbReference type="Proteomes" id="UP000027336"/>
    </source>
</evidence>
<dbReference type="NCBIfam" id="TIGR01216">
    <property type="entry name" value="ATP_synt_epsi"/>
    <property type="match status" value="1"/>
</dbReference>
<organism evidence="13">
    <name type="scientific">Bartonella rochalimae ATCC BAA-1498</name>
    <dbReference type="NCBI Taxonomy" id="685782"/>
    <lineage>
        <taxon>Bacteria</taxon>
        <taxon>Pseudomonadati</taxon>
        <taxon>Pseudomonadota</taxon>
        <taxon>Alphaproteobacteria</taxon>
        <taxon>Hyphomicrobiales</taxon>
        <taxon>Bartonellaceae</taxon>
        <taxon>Bartonella</taxon>
    </lineage>
</organism>
<dbReference type="HAMAP" id="MF_00530">
    <property type="entry name" value="ATP_synth_epsil_bac"/>
    <property type="match status" value="1"/>
</dbReference>
<evidence type="ECO:0000313" key="14">
    <source>
        <dbReference type="EMBL" id="KEC54948.1"/>
    </source>
</evidence>
<dbReference type="PATRIC" id="fig|685782.3.peg.871"/>
<keyword evidence="10" id="KW-1003">Cell membrane</keyword>
<reference evidence="13" key="1">
    <citation type="journal article" date="2011" name="PLoS Genet.">
        <title>Parallel evolution of a type IV secretion system in radiating lineages of the host-restricted bacterial pathogen Bartonella.</title>
        <authorList>
            <person name="Engel P."/>
            <person name="Salzburger W."/>
            <person name="Liesch M."/>
            <person name="Chang C.C."/>
            <person name="Maruyama S."/>
            <person name="Lanz C."/>
            <person name="Calteau A."/>
            <person name="Lajus A."/>
            <person name="Medigue C."/>
            <person name="Schuster S.C."/>
            <person name="Dehio C."/>
        </authorList>
    </citation>
    <scope>NUCLEOTIDE SEQUENCE</scope>
    <source>
        <strain evidence="13">ATCC BAA-1498</strain>
    </source>
</reference>
<keyword evidence="5 10" id="KW-0375">Hydrogen ion transport</keyword>
<proteinExistence type="inferred from homology"/>
<evidence type="ECO:0000259" key="12">
    <source>
        <dbReference type="Pfam" id="PF02823"/>
    </source>
</evidence>
<evidence type="ECO:0000256" key="1">
    <source>
        <dbReference type="ARBA" id="ARBA00003543"/>
    </source>
</evidence>
<dbReference type="CDD" id="cd12152">
    <property type="entry name" value="F1-ATPase_delta"/>
    <property type="match status" value="1"/>
</dbReference>
<evidence type="ECO:0000313" key="13">
    <source>
        <dbReference type="EMBL" id="CBI78406.1"/>
    </source>
</evidence>
<comment type="similarity">
    <text evidence="3 10 11">Belongs to the ATPase epsilon chain family.</text>
</comment>
<comment type="subunit">
    <text evidence="10 11">F-type ATPases have 2 components, CF(1) - the catalytic core - and CF(0) - the membrane proton channel. CF(1) has five subunits: alpha(3), beta(3), gamma(1), delta(1), epsilon(1). CF(0) has three main subunits: a, b and c.</text>
</comment>
<evidence type="ECO:0000256" key="8">
    <source>
        <dbReference type="ARBA" id="ARBA00023196"/>
    </source>
</evidence>
<dbReference type="Gene3D" id="2.60.15.10">
    <property type="entry name" value="F0F1 ATP synthase delta/epsilon subunit, N-terminal"/>
    <property type="match status" value="1"/>
</dbReference>
<evidence type="ECO:0000256" key="5">
    <source>
        <dbReference type="ARBA" id="ARBA00022781"/>
    </source>
</evidence>
<evidence type="ECO:0000256" key="10">
    <source>
        <dbReference type="HAMAP-Rule" id="MF_00530"/>
    </source>
</evidence>
<keyword evidence="15" id="KW-1185">Reference proteome</keyword>
<keyword evidence="7 10" id="KW-0472">Membrane</keyword>
<dbReference type="InterPro" id="IPR036771">
    <property type="entry name" value="ATPsynth_dsu/esu_N"/>
</dbReference>
<keyword evidence="6 10" id="KW-0406">Ion transport</keyword>
<dbReference type="SUPFAM" id="SSF51344">
    <property type="entry name" value="Epsilon subunit of F1F0-ATP synthase N-terminal domain"/>
    <property type="match status" value="1"/>
</dbReference>
<dbReference type="GO" id="GO:0005886">
    <property type="term" value="C:plasma membrane"/>
    <property type="evidence" value="ECO:0007669"/>
    <property type="project" value="UniProtKB-SubCell"/>
</dbReference>
<name>E6YNG8_9HYPH</name>
<dbReference type="InterPro" id="IPR001469">
    <property type="entry name" value="ATP_synth_F1_dsu/esu"/>
</dbReference>
<evidence type="ECO:0000256" key="11">
    <source>
        <dbReference type="RuleBase" id="RU003656"/>
    </source>
</evidence>
<dbReference type="PANTHER" id="PTHR13822">
    <property type="entry name" value="ATP SYNTHASE DELTA/EPSILON CHAIN"/>
    <property type="match status" value="1"/>
</dbReference>
<evidence type="ECO:0000256" key="9">
    <source>
        <dbReference type="ARBA" id="ARBA00023310"/>
    </source>
</evidence>
<evidence type="ECO:0000256" key="3">
    <source>
        <dbReference type="ARBA" id="ARBA00005712"/>
    </source>
</evidence>
<keyword evidence="4 10" id="KW-0813">Transport</keyword>